<evidence type="ECO:0000256" key="1">
    <source>
        <dbReference type="ARBA" id="ARBA00004370"/>
    </source>
</evidence>
<evidence type="ECO:0000256" key="10">
    <source>
        <dbReference type="ARBA" id="ARBA00023136"/>
    </source>
</evidence>
<evidence type="ECO:0000256" key="9">
    <source>
        <dbReference type="ARBA" id="ARBA00023033"/>
    </source>
</evidence>
<dbReference type="InterPro" id="IPR050665">
    <property type="entry name" value="Cytochrome_P450_Monooxygen"/>
</dbReference>
<protein>
    <recommendedName>
        <fullName evidence="15">Cytochrome P450</fullName>
    </recommendedName>
</protein>
<evidence type="ECO:0000256" key="4">
    <source>
        <dbReference type="ARBA" id="ARBA00022692"/>
    </source>
</evidence>
<accession>A0AAV5VZ28</accession>
<feature type="binding site" description="axial binding residue" evidence="11">
    <location>
        <position position="316"/>
    </location>
    <ligand>
        <name>heme</name>
        <dbReference type="ChEBI" id="CHEBI:30413"/>
    </ligand>
    <ligandPart>
        <name>Fe</name>
        <dbReference type="ChEBI" id="CHEBI:18248"/>
    </ligandPart>
</feature>
<dbReference type="PROSITE" id="PS00086">
    <property type="entry name" value="CYTOCHROME_P450"/>
    <property type="match status" value="1"/>
</dbReference>
<keyword evidence="8 11" id="KW-0408">Iron</keyword>
<feature type="non-terminal residue" evidence="13">
    <location>
        <position position="327"/>
    </location>
</feature>
<dbReference type="GO" id="GO:0004497">
    <property type="term" value="F:monooxygenase activity"/>
    <property type="evidence" value="ECO:0007669"/>
    <property type="project" value="UniProtKB-KW"/>
</dbReference>
<evidence type="ECO:0000256" key="3">
    <source>
        <dbReference type="ARBA" id="ARBA00022617"/>
    </source>
</evidence>
<proteinExistence type="inferred from homology"/>
<evidence type="ECO:0000313" key="13">
    <source>
        <dbReference type="EMBL" id="GMT24663.1"/>
    </source>
</evidence>
<dbReference type="GO" id="GO:0020037">
    <property type="term" value="F:heme binding"/>
    <property type="evidence" value="ECO:0007669"/>
    <property type="project" value="InterPro"/>
</dbReference>
<dbReference type="SUPFAM" id="SSF48264">
    <property type="entry name" value="Cytochrome P450"/>
    <property type="match status" value="1"/>
</dbReference>
<comment type="cofactor">
    <cofactor evidence="11">
        <name>heme</name>
        <dbReference type="ChEBI" id="CHEBI:30413"/>
    </cofactor>
</comment>
<evidence type="ECO:0008006" key="15">
    <source>
        <dbReference type="Google" id="ProtNLM"/>
    </source>
</evidence>
<evidence type="ECO:0000256" key="5">
    <source>
        <dbReference type="ARBA" id="ARBA00022723"/>
    </source>
</evidence>
<dbReference type="Gene3D" id="1.10.630.10">
    <property type="entry name" value="Cytochrome P450"/>
    <property type="match status" value="1"/>
</dbReference>
<dbReference type="PRINTS" id="PR00385">
    <property type="entry name" value="P450"/>
</dbReference>
<dbReference type="GO" id="GO:0016705">
    <property type="term" value="F:oxidoreductase activity, acting on paired donors, with incorporation or reduction of molecular oxygen"/>
    <property type="evidence" value="ECO:0007669"/>
    <property type="project" value="InterPro"/>
</dbReference>
<keyword evidence="14" id="KW-1185">Reference proteome</keyword>
<keyword evidence="7 12" id="KW-0560">Oxidoreductase</keyword>
<feature type="non-terminal residue" evidence="13">
    <location>
        <position position="1"/>
    </location>
</feature>
<comment type="subcellular location">
    <subcellularLocation>
        <location evidence="1">Membrane</location>
    </subcellularLocation>
</comment>
<evidence type="ECO:0000256" key="11">
    <source>
        <dbReference type="PIRSR" id="PIRSR602401-1"/>
    </source>
</evidence>
<dbReference type="GO" id="GO:0005506">
    <property type="term" value="F:iron ion binding"/>
    <property type="evidence" value="ECO:0007669"/>
    <property type="project" value="InterPro"/>
</dbReference>
<keyword evidence="9 12" id="KW-0503">Monooxygenase</keyword>
<keyword evidence="6" id="KW-1133">Transmembrane helix</keyword>
<name>A0AAV5VZ28_9BILA</name>
<dbReference type="PANTHER" id="PTHR24282">
    <property type="entry name" value="CYTOCHROME P450 FAMILY MEMBER"/>
    <property type="match status" value="1"/>
</dbReference>
<dbReference type="AlphaFoldDB" id="A0AAV5VZ28"/>
<comment type="similarity">
    <text evidence="2 12">Belongs to the cytochrome P450 family.</text>
</comment>
<keyword evidence="10" id="KW-0472">Membrane</keyword>
<evidence type="ECO:0000256" key="12">
    <source>
        <dbReference type="RuleBase" id="RU000461"/>
    </source>
</evidence>
<keyword evidence="4" id="KW-0812">Transmembrane</keyword>
<dbReference type="InterPro" id="IPR017972">
    <property type="entry name" value="Cyt_P450_CS"/>
</dbReference>
<evidence type="ECO:0000256" key="8">
    <source>
        <dbReference type="ARBA" id="ARBA00023004"/>
    </source>
</evidence>
<dbReference type="Pfam" id="PF00067">
    <property type="entry name" value="p450"/>
    <property type="match status" value="1"/>
</dbReference>
<dbReference type="InterPro" id="IPR002401">
    <property type="entry name" value="Cyt_P450_E_grp-I"/>
</dbReference>
<dbReference type="GO" id="GO:0016020">
    <property type="term" value="C:membrane"/>
    <property type="evidence" value="ECO:0007669"/>
    <property type="project" value="UniProtKB-SubCell"/>
</dbReference>
<dbReference type="PANTHER" id="PTHR24282:SF248">
    <property type="entry name" value="CYTOCHROME P450 CYP13A1-RELATED"/>
    <property type="match status" value="1"/>
</dbReference>
<sequence>TDAFSNKAMRNIFPTVKHSSQLLIEQIEKKQGEEIDVQRYFREYTMDIISKAALGKEGTEMFNNVYVDWCTDFFLKPLSHWMFTLPSLFPALVDFSRICVFVSALFVEFPIITLTREIRKVVSERKKKREAGSSPTQDIIDMFLDAEVDVSEVDFGADAKSKNKLSFDEVVVNCKLFLLAGYDTTSITLSRAVHFMANNPLIQDRLREEIDDVIGDEDFGLEILGDLPYTEAVIKETLRHHPLGSGFTTRECTEAVEINGYKFEKGDMIMPDVWSLQMDKDLWGEDADEFRPERWLEDTTRDRAAFLAFGEGPRICLGMKLAIIEAK</sequence>
<dbReference type="Proteomes" id="UP001432322">
    <property type="component" value="Unassembled WGS sequence"/>
</dbReference>
<evidence type="ECO:0000256" key="2">
    <source>
        <dbReference type="ARBA" id="ARBA00010617"/>
    </source>
</evidence>
<evidence type="ECO:0000256" key="7">
    <source>
        <dbReference type="ARBA" id="ARBA00023002"/>
    </source>
</evidence>
<dbReference type="InterPro" id="IPR001128">
    <property type="entry name" value="Cyt_P450"/>
</dbReference>
<organism evidence="13 14">
    <name type="scientific">Pristionchus fissidentatus</name>
    <dbReference type="NCBI Taxonomy" id="1538716"/>
    <lineage>
        <taxon>Eukaryota</taxon>
        <taxon>Metazoa</taxon>
        <taxon>Ecdysozoa</taxon>
        <taxon>Nematoda</taxon>
        <taxon>Chromadorea</taxon>
        <taxon>Rhabditida</taxon>
        <taxon>Rhabditina</taxon>
        <taxon>Diplogasteromorpha</taxon>
        <taxon>Diplogasteroidea</taxon>
        <taxon>Neodiplogasteridae</taxon>
        <taxon>Pristionchus</taxon>
    </lineage>
</organism>
<evidence type="ECO:0000313" key="14">
    <source>
        <dbReference type="Proteomes" id="UP001432322"/>
    </source>
</evidence>
<dbReference type="EMBL" id="BTSY01000004">
    <property type="protein sequence ID" value="GMT24663.1"/>
    <property type="molecule type" value="Genomic_DNA"/>
</dbReference>
<gene>
    <name evidence="13" type="ORF">PFISCL1PPCAC_15960</name>
</gene>
<dbReference type="InterPro" id="IPR036396">
    <property type="entry name" value="Cyt_P450_sf"/>
</dbReference>
<evidence type="ECO:0000256" key="6">
    <source>
        <dbReference type="ARBA" id="ARBA00022989"/>
    </source>
</evidence>
<reference evidence="13" key="1">
    <citation type="submission" date="2023-10" db="EMBL/GenBank/DDBJ databases">
        <title>Genome assembly of Pristionchus species.</title>
        <authorList>
            <person name="Yoshida K."/>
            <person name="Sommer R.J."/>
        </authorList>
    </citation>
    <scope>NUCLEOTIDE SEQUENCE</scope>
    <source>
        <strain evidence="13">RS5133</strain>
    </source>
</reference>
<keyword evidence="3 11" id="KW-0349">Heme</keyword>
<keyword evidence="5 11" id="KW-0479">Metal-binding</keyword>
<comment type="caution">
    <text evidence="13">The sequence shown here is derived from an EMBL/GenBank/DDBJ whole genome shotgun (WGS) entry which is preliminary data.</text>
</comment>
<dbReference type="PRINTS" id="PR00463">
    <property type="entry name" value="EP450I"/>
</dbReference>